<feature type="region of interest" description="Disordered" evidence="1">
    <location>
        <begin position="111"/>
        <end position="146"/>
    </location>
</feature>
<dbReference type="EMBL" id="JACIFV010000010">
    <property type="protein sequence ID" value="MBB4193077.1"/>
    <property type="molecule type" value="Genomic_DNA"/>
</dbReference>
<evidence type="ECO:0000256" key="1">
    <source>
        <dbReference type="SAM" id="MobiDB-lite"/>
    </source>
</evidence>
<protein>
    <submittedName>
        <fullName evidence="2">Uncharacterized protein</fullName>
    </submittedName>
</protein>
<proteinExistence type="predicted"/>
<dbReference type="AlphaFoldDB" id="A0A7W6MJK4"/>
<evidence type="ECO:0000313" key="2">
    <source>
        <dbReference type="EMBL" id="MBB4193077.1"/>
    </source>
</evidence>
<dbReference type="RefSeq" id="WP_184457531.1">
    <property type="nucleotide sequence ID" value="NZ_JACIFV010000010.1"/>
</dbReference>
<comment type="caution">
    <text evidence="2">The sequence shown here is derived from an EMBL/GenBank/DDBJ whole genome shotgun (WGS) entry which is preliminary data.</text>
</comment>
<reference evidence="2 3" key="1">
    <citation type="submission" date="2020-08" db="EMBL/GenBank/DDBJ databases">
        <title>Genomic Encyclopedia of Type Strains, Phase IV (KMG-V): Genome sequencing to study the core and pangenomes of soil and plant-associated prokaryotes.</title>
        <authorList>
            <person name="Whitman W."/>
        </authorList>
    </citation>
    <scope>NUCLEOTIDE SEQUENCE [LARGE SCALE GENOMIC DNA]</scope>
    <source>
        <strain evidence="2 3">SEMIA 4074</strain>
    </source>
</reference>
<organism evidence="2 3">
    <name type="scientific">Rhizobium aethiopicum</name>
    <dbReference type="NCBI Taxonomy" id="1138170"/>
    <lineage>
        <taxon>Bacteria</taxon>
        <taxon>Pseudomonadati</taxon>
        <taxon>Pseudomonadota</taxon>
        <taxon>Alphaproteobacteria</taxon>
        <taxon>Hyphomicrobiales</taxon>
        <taxon>Rhizobiaceae</taxon>
        <taxon>Rhizobium/Agrobacterium group</taxon>
        <taxon>Rhizobium</taxon>
    </lineage>
</organism>
<gene>
    <name evidence="2" type="ORF">GGD53_003241</name>
</gene>
<accession>A0A7W6MJK4</accession>
<sequence>MKVVVFQWPCGTPARQGFIGQAYRGAKAAYERNIWSKVWFRRMRDAKDRESFWQSSVMLSKIVDARLDVWSFSLGSGSEVSDAFELTVKAELERRIEKWQKEREKKLFGDATPSSAFLSDPLPRPPLSPRLVPSFLALSPPGIGRR</sequence>
<keyword evidence="3" id="KW-1185">Reference proteome</keyword>
<dbReference type="Proteomes" id="UP000524492">
    <property type="component" value="Unassembled WGS sequence"/>
</dbReference>
<name>A0A7W6MJK4_9HYPH</name>
<evidence type="ECO:0000313" key="3">
    <source>
        <dbReference type="Proteomes" id="UP000524492"/>
    </source>
</evidence>